<feature type="compositionally biased region" description="Polar residues" evidence="1">
    <location>
        <begin position="728"/>
        <end position="737"/>
    </location>
</feature>
<dbReference type="PANTHER" id="PTHR33050:SF7">
    <property type="entry name" value="RIBONUCLEASE H"/>
    <property type="match status" value="1"/>
</dbReference>
<feature type="region of interest" description="Disordered" evidence="1">
    <location>
        <begin position="720"/>
        <end position="740"/>
    </location>
</feature>
<feature type="region of interest" description="Disordered" evidence="1">
    <location>
        <begin position="1"/>
        <end position="51"/>
    </location>
</feature>
<dbReference type="OrthoDB" id="441575at2759"/>
<reference evidence="2 3" key="1">
    <citation type="submission" date="2016-02" db="EMBL/GenBank/DDBJ databases">
        <title>Genome analysis of coral dinoflagellate symbionts highlights evolutionary adaptations to a symbiotic lifestyle.</title>
        <authorList>
            <person name="Aranda M."/>
            <person name="Li Y."/>
            <person name="Liew Y.J."/>
            <person name="Baumgarten S."/>
            <person name="Simakov O."/>
            <person name="Wilson M."/>
            <person name="Piel J."/>
            <person name="Ashoor H."/>
            <person name="Bougouffa S."/>
            <person name="Bajic V.B."/>
            <person name="Ryu T."/>
            <person name="Ravasi T."/>
            <person name="Bayer T."/>
            <person name="Micklem G."/>
            <person name="Kim H."/>
            <person name="Bhak J."/>
            <person name="Lajeunesse T.C."/>
            <person name="Voolstra C.R."/>
        </authorList>
    </citation>
    <scope>NUCLEOTIDE SEQUENCE [LARGE SCALE GENOMIC DNA]</scope>
    <source>
        <strain evidence="2 3">CCMP2467</strain>
    </source>
</reference>
<feature type="region of interest" description="Disordered" evidence="1">
    <location>
        <begin position="476"/>
        <end position="512"/>
    </location>
</feature>
<feature type="region of interest" description="Disordered" evidence="1">
    <location>
        <begin position="2513"/>
        <end position="2536"/>
    </location>
</feature>
<dbReference type="PANTHER" id="PTHR33050">
    <property type="entry name" value="REVERSE TRANSCRIPTASE DOMAIN-CONTAINING PROTEIN"/>
    <property type="match status" value="1"/>
</dbReference>
<accession>A0A1Q9DEC9</accession>
<dbReference type="EMBL" id="LSRX01000577">
    <property type="protein sequence ID" value="OLP93519.1"/>
    <property type="molecule type" value="Genomic_DNA"/>
</dbReference>
<feature type="compositionally biased region" description="Polar residues" evidence="1">
    <location>
        <begin position="2521"/>
        <end position="2536"/>
    </location>
</feature>
<comment type="caution">
    <text evidence="2">The sequence shown here is derived from an EMBL/GenBank/DDBJ whole genome shotgun (WGS) entry which is preliminary data.</text>
</comment>
<proteinExistence type="predicted"/>
<gene>
    <name evidence="2" type="ORF">AK812_SmicGene24567</name>
</gene>
<keyword evidence="3" id="KW-1185">Reference proteome</keyword>
<name>A0A1Q9DEC9_SYMMI</name>
<evidence type="ECO:0000313" key="3">
    <source>
        <dbReference type="Proteomes" id="UP000186817"/>
    </source>
</evidence>
<protein>
    <submittedName>
        <fullName evidence="2">Uncharacterized protein</fullName>
    </submittedName>
</protein>
<organism evidence="2 3">
    <name type="scientific">Symbiodinium microadriaticum</name>
    <name type="common">Dinoflagellate</name>
    <name type="synonym">Zooxanthella microadriatica</name>
    <dbReference type="NCBI Taxonomy" id="2951"/>
    <lineage>
        <taxon>Eukaryota</taxon>
        <taxon>Sar</taxon>
        <taxon>Alveolata</taxon>
        <taxon>Dinophyceae</taxon>
        <taxon>Suessiales</taxon>
        <taxon>Symbiodiniaceae</taxon>
        <taxon>Symbiodinium</taxon>
    </lineage>
</organism>
<feature type="compositionally biased region" description="Basic and acidic residues" evidence="1">
    <location>
        <begin position="491"/>
        <end position="509"/>
    </location>
</feature>
<evidence type="ECO:0000256" key="1">
    <source>
        <dbReference type="SAM" id="MobiDB-lite"/>
    </source>
</evidence>
<dbReference type="Proteomes" id="UP000186817">
    <property type="component" value="Unassembled WGS sequence"/>
</dbReference>
<sequence length="2640" mass="296284">MASWGDDQPAQAAQGYDDGRGRRGYGHGGGGWGGYRHRDDRRRGGGGGGQFPQAAHNLYDVRLPHFLQSIAECEDDARKTSIIMVDARDDRIVSPFQAWLVREIMTNSSSSVNVLTERDQVMPPNSGYHMSLFANYTLDGIKATLAVSIDSQTGAPCGGWDDMTARALSHVAFQPFTWPVLRDTSPSYTDVKIYNGNEILFHWIFRGYRADTDLSVQQQFADEYFIRGTRQGRARLSVVVAAFSGWRVSVFSFECGGRTYSIGPNGTVIAGDSARSRFELRVSDRSSEDAVGNDADRVEFRYRDSNNRIDLKCSRTSVPATWLTVSHISGPTLIQTISRCRDQRARVEGPEQTEQFAQLAAAHQNWWHDAATLDPSQVGVRVTFVAGLDAGNFHVQTESKLFVRDPEVVATKALAEMSHDGGAIAAVPRGPPALAQSAWSAAAESANALADIPSGSGELAIRRRAQDDLDTRTFAAAVDPINYDQNDEEDTRGHVSDPARDQARDDRSFSRSTAKLTPQLFAELTGPGTPFGSGRSAPAAAQASSVTVREVMEADPEASDPQNLLGPVGEPTSFKWPAREEPKRMLQEAAPADRWTAKLLAYPCFDHGFRQAVLSTRLANLQFVLAVEAESPGQFAAQVFDWTASSAKEAHELLASRTPMLEQFWTFARAAEALFTDSLGYQMGFARCSKIPRERSATSIAQFQRDLAIRALAAPVLAPASKKKPSDQADNSANTPLLNMENAEKQRWAKRLRAIAERAGANADPDRSASTDGILSDEEKARLQLLVFTSGAPSTMANHIRRFEKFERWAQRVGIDFYPLSDDKILKYAIDLDSRECGPTVLPSLRMAIRWVAFRINLELPSIDTQALKALEKNVFTQRGKPLKEAIPFEIPLVVAMEKFVCSDIHPRPARIFMWWVLCMIFASLRFDDAIHVKPHELEVKSEGLFGVSWQTKTERKRRGTKFVVPDVAFSKCSWFKDGLEMFEMEFPLVERDFWIPELDSKSSWRPTPPEYARSLQWLHHLVFVAGKGDEVAQPILSNITNLSWHSARVTMLDQAVHFDRSAQEIGVQANWKNPGPLVLKYTRSRSSLPAKMIKELVQEISREFTPECAQEDDEIDDHEDRDVTLTEFFVKAPEKGSSYDYKFHVCSSDSVEEIACKRAITPEFVHIGWCRSQSLLKPPALAIMVDRTVYPDKDKVPELALRQIFGRQKLPEPLCLLMADKGMLLVERMDMLGDSIASVKATLKAIVGDDSKFGPDGPAQELSLTLLTAVWKSASVLQEHISARRAKMEEDPSKIPEIPGEDHAEFREIFVNQHPDVILTYMREPHRKFVVAEMRTRADRIVQTTDFTIDAGPLKYLSELEEWRHDNRGLAVLLAADSLIRKKVYKLNKDKRKDLPSFSLALKEVLTHHKQLWNDARSTAELEKFRQAEHEVSTPTKRQRSSSPPTAPTPPKNEARSRKNKARRDRNKALLKKLRDENKEKDKPTKPAIKLTEKVERDQRVPEKEWKKIMSFSYTGIFVAPPPPPAPAANDAPLREPMAAQLGSPPPWERWSEVPRDPDLVKDLGPWCLEIFSGSAGISAAWQDRGLLVLPPIDVTPSARVLEPIDLLNATIFEFLLLLCRMGAVSFLHLGTPCSSFSIARSRPGGPPPLRSQAEPLGLVKSSQAAQWQLTLANELLFRSLELFAAVVQAGGDATLENPRSSLMWQVPQVQQLKLKLHLYNVDLDQCQFGSIFRKPTRFLVSDARLLTLARTCDGGHTHVPLKGRVRSASNKVVFLTKVAQEYPTQLCHQFAEVTHAIVFRIFPQFQPSFELVAPKSDRKRRLGDEVGHRQEQAARLACSSGYQLKRGAAKPLLDVECEPGVAIQWALQTAHPFTVRPVLPNDILNNIKTIVGEPDDLQQRRRDRLTFWQHRARELLPETDRVLRSIPDPALRRLLRGVPDYVDLQLGSCTHVKLYEEFSKAIGSPDPLLLEGIRDGFPIVGDIQRSGRWPPFAKPQQTVPVQEALNRAWEFRSKIFRRCNAVPVSDNLRSLWKATMEDVLEGSTVGPFSSEDEVSEFLGCSDWIPTKRFEVVQKNKVRGCDSAASNLINRTAVITEKLQLVSTDLNVAVLRELRTRGGDRALAGWVLDERKAYRQLPIRPDHRKFSVICLKDPEDGIPKYFVMIGHSFGLVAAVYNYNRRSAFINDVLVKIFEMVAFNFYDDKYGFETAITAPLRQSSPRKQELLDTIDSVLESGTLDPGLAGKLKGKLMFGASQLWGKVGRAFLRPLSERQYMKDLHSERMDLNPAIVRSLKYWRRLIQFGPPREISLRSEKPSDVVIFTDGFTPDQRKQEVGPDRIGAVMFDRRAPAPKQLAEVIPRAISEKWIPRKTQIVPIEMIAPILAIATFRDHLRNKDVLLLIDSEAVEAALVKGYSSKEDLCELVEIFWELALEYRINFFIDRVSTDANPADCHREITSRSAGGREDLFEFEKVCARRLGKAVAKTCSSLKRCALDAWERRWRTHDGIEAGDVEGRRVRQKSQQSQESPCDMSGPSQVSWKWSQDIPCSQQEMATPGTAVAQTLARCQLFTQSSQGSPVSKRRLCGAMSGDTLWPPLWAEMMRQDAMCRPSASTLPSHTVLRWQQEYLACSDTACRSAAW</sequence>
<feature type="region of interest" description="Disordered" evidence="1">
    <location>
        <begin position="1427"/>
        <end position="1467"/>
    </location>
</feature>
<dbReference type="InterPro" id="IPR052055">
    <property type="entry name" value="Hepadnavirus_pol/RT"/>
</dbReference>
<evidence type="ECO:0000313" key="2">
    <source>
        <dbReference type="EMBL" id="OLP93519.1"/>
    </source>
</evidence>